<evidence type="ECO:0000256" key="2">
    <source>
        <dbReference type="ARBA" id="ARBA00022729"/>
    </source>
</evidence>
<evidence type="ECO:0000313" key="6">
    <source>
        <dbReference type="EMBL" id="MDI2091261.1"/>
    </source>
</evidence>
<evidence type="ECO:0000256" key="3">
    <source>
        <dbReference type="ARBA" id="ARBA00022970"/>
    </source>
</evidence>
<name>A0ABT6Q2C0_9PROT</name>
<accession>A0ABT6Q2C0</accession>
<evidence type="ECO:0000259" key="5">
    <source>
        <dbReference type="Pfam" id="PF13458"/>
    </source>
</evidence>
<comment type="caution">
    <text evidence="6">The sequence shown here is derived from an EMBL/GenBank/DDBJ whole genome shotgun (WGS) entry which is preliminary data.</text>
</comment>
<dbReference type="RefSeq" id="WP_281448357.1">
    <property type="nucleotide sequence ID" value="NZ_JASBAO010000001.1"/>
</dbReference>
<reference evidence="6" key="1">
    <citation type="submission" date="2023-05" db="EMBL/GenBank/DDBJ databases">
        <title>Whole genome sequence of Commensalibacter sp.</title>
        <authorList>
            <person name="Charoenyingcharoen P."/>
            <person name="Yukphan P."/>
        </authorList>
    </citation>
    <scope>NUCLEOTIDE SEQUENCE</scope>
    <source>
        <strain evidence="6">TBRC 16381</strain>
    </source>
</reference>
<proteinExistence type="inferred from homology"/>
<dbReference type="Proteomes" id="UP001431634">
    <property type="component" value="Unassembled WGS sequence"/>
</dbReference>
<dbReference type="Pfam" id="PF13458">
    <property type="entry name" value="Peripla_BP_6"/>
    <property type="match status" value="1"/>
</dbReference>
<keyword evidence="7" id="KW-1185">Reference proteome</keyword>
<dbReference type="PANTHER" id="PTHR30483">
    <property type="entry name" value="LEUCINE-SPECIFIC-BINDING PROTEIN"/>
    <property type="match status" value="1"/>
</dbReference>
<organism evidence="6 7">
    <name type="scientific">Commensalibacter oyaizuii</name>
    <dbReference type="NCBI Taxonomy" id="3043873"/>
    <lineage>
        <taxon>Bacteria</taxon>
        <taxon>Pseudomonadati</taxon>
        <taxon>Pseudomonadota</taxon>
        <taxon>Alphaproteobacteria</taxon>
        <taxon>Acetobacterales</taxon>
        <taxon>Acetobacteraceae</taxon>
    </lineage>
</organism>
<dbReference type="InterPro" id="IPR028082">
    <property type="entry name" value="Peripla_BP_I"/>
</dbReference>
<protein>
    <submittedName>
        <fullName evidence="6">Penicillin-binding protein activator</fullName>
    </submittedName>
</protein>
<dbReference type="Gene3D" id="3.40.50.2300">
    <property type="match status" value="3"/>
</dbReference>
<gene>
    <name evidence="6" type="ORF">QJV27_07745</name>
</gene>
<evidence type="ECO:0000256" key="4">
    <source>
        <dbReference type="SAM" id="MobiDB-lite"/>
    </source>
</evidence>
<comment type="similarity">
    <text evidence="1">Belongs to the leucine-binding protein family.</text>
</comment>
<keyword evidence="2" id="KW-0732">Signal</keyword>
<keyword evidence="3" id="KW-0813">Transport</keyword>
<sequence>MKKPNPVKQMISCHSTIMANLLKVGVCVPVLLLAACNSGSENHGLLVSDTTQTNPNKQVGLLLPLSGRNGNLGNNMLKAAQLALSDPSAPPLNIYDTEQVGGAAEAARRAVAAKDGIILGPLTARQTSEVASVTTSSNIPVIAYTSDVAASGPNVWAFGITPEQQVLTMVRAAKNQGKTKFAALLPDNPMGRAMAGGLTKACADLGLMQPTIVYHSADSNDIVQKLKALSNYDARLQDAKNNPEAISKADNTATTAQENTNDDNLLDELAPSGNTAKKSSQKLVLGAPPFDALVLADTGLQLQSVINALGETQIASPQVQIMGPGLWGAFASKLGKLQGAWYAAPNPTKRQGFVRQYTAKYGQAPKPLADLTYDTAALANSLSKVGGYTSSNLTRADGFDGVDGLFVLKPDGHVQRDLQIFQIQPTGGGKMITTPSTVMSTGTKTNS</sequence>
<evidence type="ECO:0000313" key="7">
    <source>
        <dbReference type="Proteomes" id="UP001431634"/>
    </source>
</evidence>
<feature type="domain" description="Leucine-binding protein" evidence="5">
    <location>
        <begin position="58"/>
        <end position="426"/>
    </location>
</feature>
<feature type="region of interest" description="Disordered" evidence="4">
    <location>
        <begin position="240"/>
        <end position="263"/>
    </location>
</feature>
<feature type="compositionally biased region" description="Polar residues" evidence="4">
    <location>
        <begin position="249"/>
        <end position="259"/>
    </location>
</feature>
<dbReference type="EMBL" id="JASBAO010000001">
    <property type="protein sequence ID" value="MDI2091261.1"/>
    <property type="molecule type" value="Genomic_DNA"/>
</dbReference>
<dbReference type="PANTHER" id="PTHR30483:SF6">
    <property type="entry name" value="PERIPLASMIC BINDING PROTEIN OF ABC TRANSPORTER FOR NATURAL AMINO ACIDS"/>
    <property type="match status" value="1"/>
</dbReference>
<dbReference type="InterPro" id="IPR051010">
    <property type="entry name" value="BCAA_transport"/>
</dbReference>
<dbReference type="SUPFAM" id="SSF53822">
    <property type="entry name" value="Periplasmic binding protein-like I"/>
    <property type="match status" value="1"/>
</dbReference>
<keyword evidence="3" id="KW-0029">Amino-acid transport</keyword>
<dbReference type="InterPro" id="IPR028081">
    <property type="entry name" value="Leu-bd"/>
</dbReference>
<dbReference type="CDD" id="cd06339">
    <property type="entry name" value="PBP1_YraM_LppC_lipoprotein-like"/>
    <property type="match status" value="1"/>
</dbReference>
<evidence type="ECO:0000256" key="1">
    <source>
        <dbReference type="ARBA" id="ARBA00010062"/>
    </source>
</evidence>